<dbReference type="PANTHER" id="PTHR42685:SF22">
    <property type="entry name" value="CONDITIONED MEDIUM FACTOR RECEPTOR 1"/>
    <property type="match status" value="1"/>
</dbReference>
<dbReference type="AlphaFoldDB" id="A0A2D6M1J8"/>
<dbReference type="InterPro" id="IPR023753">
    <property type="entry name" value="FAD/NAD-binding_dom"/>
</dbReference>
<dbReference type="GO" id="GO:0016491">
    <property type="term" value="F:oxidoreductase activity"/>
    <property type="evidence" value="ECO:0007669"/>
    <property type="project" value="InterPro"/>
</dbReference>
<comment type="caution">
    <text evidence="2">The sequence shown here is derived from an EMBL/GenBank/DDBJ whole genome shotgun (WGS) entry which is preliminary data.</text>
</comment>
<dbReference type="InterPro" id="IPR036188">
    <property type="entry name" value="FAD/NAD-bd_sf"/>
</dbReference>
<protein>
    <recommendedName>
        <fullName evidence="1">FAD/NAD(P)-binding domain-containing protein</fullName>
    </recommendedName>
</protein>
<sequence>MFYYSMKKHDVVIIGAGIAGLSLSRSLEKEGIDFVTLEKRMEVGTYGPRIINLETLEKLSLPKENLIKAIRKINFYSPGGLIISKSDKSTRGYVVNLREIEMHLYNSIKEKNKIKLKQNVVDFDLEQHTVKLSNGQDIGFKVLIFATGVLGVKFRNKLRISHPKNVFCYAVEIKAKDEITTILDNELAPGFYGWIIPLGDEIIELGFGAEELNIRDHREIRRRLYSLSILKKYKNKKIIRVNGGFIPTGMIDKKANKNWIVIGDAAGGEPMLGGSIHKCIDEAEMASKVIQENMQGKLFSMRKYEVEWDNILGEEYESQRKIRKMLDTARNADFDRIFKKLDGREIEGKGLINDLFRNIVTNLR</sequence>
<dbReference type="InterPro" id="IPR050407">
    <property type="entry name" value="Geranylgeranyl_reductase"/>
</dbReference>
<gene>
    <name evidence="2" type="ORF">CL943_03235</name>
</gene>
<dbReference type="Pfam" id="PF07992">
    <property type="entry name" value="Pyr_redox_2"/>
    <property type="match status" value="1"/>
</dbReference>
<dbReference type="PANTHER" id="PTHR42685">
    <property type="entry name" value="GERANYLGERANYL DIPHOSPHATE REDUCTASE"/>
    <property type="match status" value="1"/>
</dbReference>
<evidence type="ECO:0000313" key="2">
    <source>
        <dbReference type="EMBL" id="MAG22291.1"/>
    </source>
</evidence>
<dbReference type="Gene3D" id="3.50.50.60">
    <property type="entry name" value="FAD/NAD(P)-binding domain"/>
    <property type="match status" value="1"/>
</dbReference>
<proteinExistence type="predicted"/>
<reference evidence="3" key="1">
    <citation type="submission" date="2017-09" db="EMBL/GenBank/DDBJ databases">
        <title>The Reconstruction of 2,631 Draft Metagenome-Assembled Genomes from the Global Oceans.</title>
        <authorList>
            <person name="Tully B.J."/>
            <person name="Graham E.D."/>
            <person name="Heidelberg J.F."/>
        </authorList>
    </citation>
    <scope>NUCLEOTIDE SEQUENCE [LARGE SCALE GENOMIC DNA]</scope>
</reference>
<feature type="domain" description="FAD/NAD(P)-binding" evidence="1">
    <location>
        <begin position="9"/>
        <end position="150"/>
    </location>
</feature>
<accession>A0A2D6M1J8</accession>
<dbReference type="Proteomes" id="UP000226592">
    <property type="component" value="Unassembled WGS sequence"/>
</dbReference>
<dbReference type="SUPFAM" id="SSF51905">
    <property type="entry name" value="FAD/NAD(P)-binding domain"/>
    <property type="match status" value="1"/>
</dbReference>
<dbReference type="EMBL" id="NZBU01000009">
    <property type="protein sequence ID" value="MAG22291.1"/>
    <property type="molecule type" value="Genomic_DNA"/>
</dbReference>
<evidence type="ECO:0000313" key="3">
    <source>
        <dbReference type="Proteomes" id="UP000226592"/>
    </source>
</evidence>
<name>A0A2D6M1J8_9ARCH</name>
<organism evidence="2 3">
    <name type="scientific">Candidatus Iainarchaeum sp</name>
    <dbReference type="NCBI Taxonomy" id="3101447"/>
    <lineage>
        <taxon>Archaea</taxon>
        <taxon>Candidatus Iainarchaeota</taxon>
        <taxon>Candidatus Iainarchaeia</taxon>
        <taxon>Candidatus Iainarchaeales</taxon>
        <taxon>Candidatus Iainarchaeaceae</taxon>
        <taxon>Candidatus Iainarchaeum</taxon>
    </lineage>
</organism>
<evidence type="ECO:0000259" key="1">
    <source>
        <dbReference type="Pfam" id="PF07992"/>
    </source>
</evidence>